<dbReference type="PANTHER" id="PTHR31689">
    <property type="entry name" value="DIAMINOPIMELATE EPIMERASE, CHLOROPLASTIC"/>
    <property type="match status" value="1"/>
</dbReference>
<evidence type="ECO:0000313" key="6">
    <source>
        <dbReference type="EMBL" id="VAX07461.1"/>
    </source>
</evidence>
<keyword evidence="2" id="KW-0963">Cytoplasm</keyword>
<dbReference type="GO" id="GO:0008837">
    <property type="term" value="F:diaminopimelate epimerase activity"/>
    <property type="evidence" value="ECO:0007669"/>
    <property type="project" value="UniProtKB-EC"/>
</dbReference>
<accession>A0A3B1B051</accession>
<keyword evidence="5 6" id="KW-0413">Isomerase</keyword>
<dbReference type="EMBL" id="UOFX01000024">
    <property type="protein sequence ID" value="VAX07461.1"/>
    <property type="molecule type" value="Genomic_DNA"/>
</dbReference>
<evidence type="ECO:0000256" key="5">
    <source>
        <dbReference type="ARBA" id="ARBA00023235"/>
    </source>
</evidence>
<dbReference type="HAMAP" id="MF_00197">
    <property type="entry name" value="DAP_epimerase"/>
    <property type="match status" value="1"/>
</dbReference>
<dbReference type="SUPFAM" id="SSF54506">
    <property type="entry name" value="Diaminopimelate epimerase-like"/>
    <property type="match status" value="2"/>
</dbReference>
<reference evidence="6" key="1">
    <citation type="submission" date="2018-06" db="EMBL/GenBank/DDBJ databases">
        <authorList>
            <person name="Zhirakovskaya E."/>
        </authorList>
    </citation>
    <scope>NUCLEOTIDE SEQUENCE</scope>
</reference>
<evidence type="ECO:0000256" key="2">
    <source>
        <dbReference type="ARBA" id="ARBA00022490"/>
    </source>
</evidence>
<dbReference type="PANTHER" id="PTHR31689:SF0">
    <property type="entry name" value="DIAMINOPIMELATE EPIMERASE"/>
    <property type="match status" value="1"/>
</dbReference>
<dbReference type="InterPro" id="IPR001653">
    <property type="entry name" value="DAP_epimerase_DapF"/>
</dbReference>
<organism evidence="6">
    <name type="scientific">hydrothermal vent metagenome</name>
    <dbReference type="NCBI Taxonomy" id="652676"/>
    <lineage>
        <taxon>unclassified sequences</taxon>
        <taxon>metagenomes</taxon>
        <taxon>ecological metagenomes</taxon>
    </lineage>
</organism>
<sequence length="276" mass="29846">MNLSFTKMHGLGNDFVVFDAINQKVKLSTGQIKVIADRHLGIGCDQVLIVEAPHSIKTDFYYRIFNADGAEVKQCGNGARCFASFVWSTGLSDKEILHVGTISGDIHLRQEDDGQVRVNMGMPVLEPDRIPFAAAAQSNLYNIEVGDESLKIAAISMGNPHAVLQVASLADAQVEQLGPQLGNHPRFPERTNVGFMLVRDRQHIDLRVYERGVGETLACGTGACAAVVAGQLNNLLDNQVKVSLPGGNLVISWGGIETPVWMSGPTTHVFEGKITL</sequence>
<dbReference type="AlphaFoldDB" id="A0A3B1B051"/>
<dbReference type="GO" id="GO:0005829">
    <property type="term" value="C:cytosol"/>
    <property type="evidence" value="ECO:0007669"/>
    <property type="project" value="TreeGrafter"/>
</dbReference>
<keyword evidence="4" id="KW-0457">Lysine biosynthesis</keyword>
<dbReference type="GO" id="GO:0009089">
    <property type="term" value="P:lysine biosynthetic process via diaminopimelate"/>
    <property type="evidence" value="ECO:0007669"/>
    <property type="project" value="InterPro"/>
</dbReference>
<dbReference type="Gene3D" id="3.10.310.10">
    <property type="entry name" value="Diaminopimelate Epimerase, Chain A, domain 1"/>
    <property type="match status" value="2"/>
</dbReference>
<evidence type="ECO:0000256" key="4">
    <source>
        <dbReference type="ARBA" id="ARBA00023154"/>
    </source>
</evidence>
<evidence type="ECO:0000256" key="3">
    <source>
        <dbReference type="ARBA" id="ARBA00022605"/>
    </source>
</evidence>
<dbReference type="FunFam" id="3.10.310.10:FF:000001">
    <property type="entry name" value="Diaminopimelate epimerase"/>
    <property type="match status" value="1"/>
</dbReference>
<proteinExistence type="inferred from homology"/>
<protein>
    <submittedName>
        <fullName evidence="6">Diaminopimelate epimerase</fullName>
        <ecNumber evidence="6">5.1.1.7</ecNumber>
    </submittedName>
</protein>
<dbReference type="EC" id="5.1.1.7" evidence="6"/>
<name>A0A3B1B051_9ZZZZ</name>
<gene>
    <name evidence="6" type="ORF">MNBD_GAMMA26-741</name>
</gene>
<keyword evidence="3" id="KW-0028">Amino-acid biosynthesis</keyword>
<dbReference type="NCBIfam" id="TIGR00652">
    <property type="entry name" value="DapF"/>
    <property type="match status" value="1"/>
</dbReference>
<comment type="similarity">
    <text evidence="1">Belongs to the diaminopimelate epimerase family.</text>
</comment>
<evidence type="ECO:0000256" key="1">
    <source>
        <dbReference type="ARBA" id="ARBA00010219"/>
    </source>
</evidence>
<dbReference type="Pfam" id="PF01678">
    <property type="entry name" value="DAP_epimerase"/>
    <property type="match status" value="2"/>
</dbReference>